<reference evidence="1 2" key="1">
    <citation type="submission" date="2024-04" db="EMBL/GenBank/DDBJ databases">
        <authorList>
            <person name="Fracassetti M."/>
        </authorList>
    </citation>
    <scope>NUCLEOTIDE SEQUENCE [LARGE SCALE GENOMIC DNA]</scope>
</reference>
<proteinExistence type="predicted"/>
<organism evidence="1 2">
    <name type="scientific">Linum trigynum</name>
    <dbReference type="NCBI Taxonomy" id="586398"/>
    <lineage>
        <taxon>Eukaryota</taxon>
        <taxon>Viridiplantae</taxon>
        <taxon>Streptophyta</taxon>
        <taxon>Embryophyta</taxon>
        <taxon>Tracheophyta</taxon>
        <taxon>Spermatophyta</taxon>
        <taxon>Magnoliopsida</taxon>
        <taxon>eudicotyledons</taxon>
        <taxon>Gunneridae</taxon>
        <taxon>Pentapetalae</taxon>
        <taxon>rosids</taxon>
        <taxon>fabids</taxon>
        <taxon>Malpighiales</taxon>
        <taxon>Linaceae</taxon>
        <taxon>Linum</taxon>
    </lineage>
</organism>
<gene>
    <name evidence="1" type="ORF">LTRI10_LOCUS53455</name>
</gene>
<name>A0AAV2GUA1_9ROSI</name>
<accession>A0AAV2GUA1</accession>
<evidence type="ECO:0000313" key="1">
    <source>
        <dbReference type="EMBL" id="CAL1414284.1"/>
    </source>
</evidence>
<evidence type="ECO:0000313" key="2">
    <source>
        <dbReference type="Proteomes" id="UP001497516"/>
    </source>
</evidence>
<dbReference type="EMBL" id="OZ034822">
    <property type="protein sequence ID" value="CAL1414284.1"/>
    <property type="molecule type" value="Genomic_DNA"/>
</dbReference>
<dbReference type="Proteomes" id="UP001497516">
    <property type="component" value="Chromosome 9"/>
</dbReference>
<sequence length="102" mass="11689">MLWQIWKSHNWVVFEGVQYQIDILIRQFEVQVRERVAGTDPRRLNGEVQDDRLSIINNNVAQGMNWVCYFDGAMGHGSHSAISIVLRGMDGVVVSAKRSFIK</sequence>
<protein>
    <submittedName>
        <fullName evidence="1">Uncharacterized protein</fullName>
    </submittedName>
</protein>
<keyword evidence="2" id="KW-1185">Reference proteome</keyword>
<dbReference type="AlphaFoldDB" id="A0AAV2GUA1"/>